<keyword evidence="3" id="KW-1185">Reference proteome</keyword>
<accession>A0A9X4NTD7</accession>
<reference evidence="2" key="1">
    <citation type="submission" date="2013-01" db="EMBL/GenBank/DDBJ databases">
        <title>Genome draft of Hydrogenophaga taeniospiralis 2K1.</title>
        <authorList>
            <person name="Gomila M."/>
            <person name="Lalucat J."/>
        </authorList>
    </citation>
    <scope>NUCLEOTIDE SEQUENCE</scope>
    <source>
        <strain evidence="2">CCUG 15921</strain>
    </source>
</reference>
<evidence type="ECO:0008006" key="4">
    <source>
        <dbReference type="Google" id="ProtNLM"/>
    </source>
</evidence>
<feature type="compositionally biased region" description="Low complexity" evidence="1">
    <location>
        <begin position="1"/>
        <end position="18"/>
    </location>
</feature>
<evidence type="ECO:0000256" key="1">
    <source>
        <dbReference type="SAM" id="MobiDB-lite"/>
    </source>
</evidence>
<dbReference type="Proteomes" id="UP001152876">
    <property type="component" value="Unassembled WGS sequence"/>
</dbReference>
<feature type="region of interest" description="Disordered" evidence="1">
    <location>
        <begin position="1"/>
        <end position="22"/>
    </location>
</feature>
<sequence length="109" mass="11808">MKDTNGPAADAAGPGQAPSKGSGRLRFFGEEFVLDTASGLFYRLTPAAHLVLQAHERGVRTRQFPGLLRQRYGIDAVSAARDVELLCNQMASLGLLDPKPQQCRQEAKV</sequence>
<name>A0A9X4NTD7_9BURK</name>
<comment type="caution">
    <text evidence="2">The sequence shown here is derived from an EMBL/GenBank/DDBJ whole genome shotgun (WGS) entry which is preliminary data.</text>
</comment>
<dbReference type="InterPro" id="IPR008792">
    <property type="entry name" value="PQQD"/>
</dbReference>
<protein>
    <recommendedName>
        <fullName evidence="4">PqqD family protein</fullName>
    </recommendedName>
</protein>
<gene>
    <name evidence="2" type="ORF">H010_20351</name>
</gene>
<dbReference type="AlphaFoldDB" id="A0A9X4NTD7"/>
<proteinExistence type="predicted"/>
<dbReference type="RefSeq" id="WP_068174174.1">
    <property type="nucleotide sequence ID" value="NZ_AOGK01000023.1"/>
</dbReference>
<dbReference type="Pfam" id="PF05402">
    <property type="entry name" value="PqqD"/>
    <property type="match status" value="1"/>
</dbReference>
<dbReference type="EMBL" id="AOGK01000023">
    <property type="protein sequence ID" value="MDG5977620.1"/>
    <property type="molecule type" value="Genomic_DNA"/>
</dbReference>
<organism evidence="2 3">
    <name type="scientific">Hydrogenophaga taeniospiralis CCUG 15921</name>
    <dbReference type="NCBI Taxonomy" id="1281780"/>
    <lineage>
        <taxon>Bacteria</taxon>
        <taxon>Pseudomonadati</taxon>
        <taxon>Pseudomonadota</taxon>
        <taxon>Betaproteobacteria</taxon>
        <taxon>Burkholderiales</taxon>
        <taxon>Comamonadaceae</taxon>
        <taxon>Hydrogenophaga</taxon>
    </lineage>
</organism>
<dbReference type="OrthoDB" id="5771032at2"/>
<evidence type="ECO:0000313" key="3">
    <source>
        <dbReference type="Proteomes" id="UP001152876"/>
    </source>
</evidence>
<evidence type="ECO:0000313" key="2">
    <source>
        <dbReference type="EMBL" id="MDG5977620.1"/>
    </source>
</evidence>